<keyword evidence="3" id="KW-1133">Transmembrane helix</keyword>
<keyword evidence="2" id="KW-0178">Competence</keyword>
<keyword evidence="5" id="KW-1185">Reference proteome</keyword>
<evidence type="ECO:0000313" key="4">
    <source>
        <dbReference type="EMBL" id="MBB6511963.1"/>
    </source>
</evidence>
<dbReference type="AlphaFoldDB" id="A0A841RK05"/>
<dbReference type="Proteomes" id="UP000572212">
    <property type="component" value="Unassembled WGS sequence"/>
</dbReference>
<dbReference type="RefSeq" id="WP_184244643.1">
    <property type="nucleotide sequence ID" value="NZ_BAAACU010000022.1"/>
</dbReference>
<comment type="caution">
    <text evidence="4">The sequence shown here is derived from an EMBL/GenBank/DDBJ whole genome shotgun (WGS) entry which is preliminary data.</text>
</comment>
<dbReference type="GO" id="GO:0030420">
    <property type="term" value="P:establishment of competence for transformation"/>
    <property type="evidence" value="ECO:0007669"/>
    <property type="project" value="UniProtKB-KW"/>
</dbReference>
<dbReference type="GO" id="GO:0009986">
    <property type="term" value="C:cell surface"/>
    <property type="evidence" value="ECO:0007669"/>
    <property type="project" value="UniProtKB-SubCell"/>
</dbReference>
<sequence length="161" mass="18207">MKSNQRGFTLVELLAAITLASLVIILLGSVHLFAQKQYNTQTESVNHQKEVRLAMTSITQQLRTVTFSNDGENLENQEDNPVEFNDNTLTIDGDKTYHWDEQSRTITLDGAVLTKGIATFDVDLCTDKTVCTERYIILTIESEQNKQGKIAELTSTIYFRE</sequence>
<dbReference type="NCBIfam" id="TIGR02532">
    <property type="entry name" value="IV_pilin_GFxxxE"/>
    <property type="match status" value="1"/>
</dbReference>
<evidence type="ECO:0000256" key="2">
    <source>
        <dbReference type="ARBA" id="ARBA00023287"/>
    </source>
</evidence>
<proteinExistence type="predicted"/>
<organism evidence="4 5">
    <name type="scientific">Gracilibacillus halotolerans</name>
    <dbReference type="NCBI Taxonomy" id="74386"/>
    <lineage>
        <taxon>Bacteria</taxon>
        <taxon>Bacillati</taxon>
        <taxon>Bacillota</taxon>
        <taxon>Bacilli</taxon>
        <taxon>Bacillales</taxon>
        <taxon>Bacillaceae</taxon>
        <taxon>Gracilibacillus</taxon>
    </lineage>
</organism>
<evidence type="ECO:0000256" key="1">
    <source>
        <dbReference type="ARBA" id="ARBA00004241"/>
    </source>
</evidence>
<comment type="subcellular location">
    <subcellularLocation>
        <location evidence="1">Cell surface</location>
    </subcellularLocation>
</comment>
<dbReference type="PROSITE" id="PS00409">
    <property type="entry name" value="PROKAR_NTER_METHYL"/>
    <property type="match status" value="1"/>
</dbReference>
<feature type="transmembrane region" description="Helical" evidence="3">
    <location>
        <begin position="12"/>
        <end position="34"/>
    </location>
</feature>
<evidence type="ECO:0000256" key="3">
    <source>
        <dbReference type="SAM" id="Phobius"/>
    </source>
</evidence>
<dbReference type="EMBL" id="JACHON010000001">
    <property type="protein sequence ID" value="MBB6511963.1"/>
    <property type="molecule type" value="Genomic_DNA"/>
</dbReference>
<keyword evidence="3" id="KW-0472">Membrane</keyword>
<reference evidence="4 5" key="1">
    <citation type="submission" date="2020-08" db="EMBL/GenBank/DDBJ databases">
        <title>Genomic Encyclopedia of Type Strains, Phase IV (KMG-IV): sequencing the most valuable type-strain genomes for metagenomic binning, comparative biology and taxonomic classification.</title>
        <authorList>
            <person name="Goeker M."/>
        </authorList>
    </citation>
    <scope>NUCLEOTIDE SEQUENCE [LARGE SCALE GENOMIC DNA]</scope>
    <source>
        <strain evidence="4 5">DSM 11805</strain>
    </source>
</reference>
<evidence type="ECO:0000313" key="5">
    <source>
        <dbReference type="Proteomes" id="UP000572212"/>
    </source>
</evidence>
<dbReference type="Pfam" id="PF07963">
    <property type="entry name" value="N_methyl"/>
    <property type="match status" value="1"/>
</dbReference>
<keyword evidence="3" id="KW-0812">Transmembrane</keyword>
<dbReference type="InterPro" id="IPR012902">
    <property type="entry name" value="N_methyl_site"/>
</dbReference>
<protein>
    <submittedName>
        <fullName evidence="4">Prepilin-type N-terminal cleavage/methylation domain-containing protein</fullName>
    </submittedName>
</protein>
<gene>
    <name evidence="4" type="ORF">GGQ92_000730</name>
</gene>
<name>A0A841RK05_9BACI</name>
<accession>A0A841RK05</accession>